<proteinExistence type="predicted"/>
<keyword evidence="2" id="KW-1185">Reference proteome</keyword>
<evidence type="ECO:0000313" key="2">
    <source>
        <dbReference type="Proteomes" id="UP000641588"/>
    </source>
</evidence>
<gene>
    <name evidence="1" type="ORF">GC093_08540</name>
</gene>
<evidence type="ECO:0008006" key="3">
    <source>
        <dbReference type="Google" id="ProtNLM"/>
    </source>
</evidence>
<dbReference type="Proteomes" id="UP000641588">
    <property type="component" value="Unassembled WGS sequence"/>
</dbReference>
<dbReference type="Pfam" id="PF08795">
    <property type="entry name" value="DUF1796"/>
    <property type="match status" value="1"/>
</dbReference>
<reference evidence="1" key="1">
    <citation type="submission" date="2019-10" db="EMBL/GenBank/DDBJ databases">
        <title>Description of Paenibacillus glebae sp. nov.</title>
        <authorList>
            <person name="Carlier A."/>
            <person name="Qi S."/>
        </authorList>
    </citation>
    <scope>NUCLEOTIDE SEQUENCE</scope>
    <source>
        <strain evidence="1">LMG 31456</strain>
    </source>
</reference>
<dbReference type="InterPro" id="IPR014903">
    <property type="entry name" value="DUF1796"/>
</dbReference>
<evidence type="ECO:0000313" key="1">
    <source>
        <dbReference type="EMBL" id="NOU93264.1"/>
    </source>
</evidence>
<name>A0A972JY80_9BACL</name>
<accession>A0A972JY80</accession>
<dbReference type="AlphaFoldDB" id="A0A972JY80"/>
<sequence>MSNYAGSTIRLPGVSVMRWNDCVGRYKTYMSLGSTCQTAYQLKRIGLRQSAGPIDWFTSRSVPGLVQLLHQQFKGLMDFQNLELVDRTRECFVVSDNVYDVVSYHDFPLYQGRWWDAYPAFKEKLDRRVNRFQYTIQNKPILFVRTDTTLKEAQQIKRALNTLMNGRFRLLIVNDHSNPNRMLFEEKWELEGVCCVTVPQGYDWRGSDDAWNRIMSGFTL</sequence>
<protein>
    <recommendedName>
        <fullName evidence="3">Peptidase</fullName>
    </recommendedName>
</protein>
<comment type="caution">
    <text evidence="1">The sequence shown here is derived from an EMBL/GenBank/DDBJ whole genome shotgun (WGS) entry which is preliminary data.</text>
</comment>
<dbReference type="EMBL" id="WHOD01000045">
    <property type="protein sequence ID" value="NOU93264.1"/>
    <property type="molecule type" value="Genomic_DNA"/>
</dbReference>
<organism evidence="1 2">
    <name type="scientific">Paenibacillus foliorum</name>
    <dbReference type="NCBI Taxonomy" id="2654974"/>
    <lineage>
        <taxon>Bacteria</taxon>
        <taxon>Bacillati</taxon>
        <taxon>Bacillota</taxon>
        <taxon>Bacilli</taxon>
        <taxon>Bacillales</taxon>
        <taxon>Paenibacillaceae</taxon>
        <taxon>Paenibacillus</taxon>
    </lineage>
</organism>